<dbReference type="EMBL" id="AP026933">
    <property type="protein sequence ID" value="BDT04392.1"/>
    <property type="molecule type" value="Genomic_DNA"/>
</dbReference>
<evidence type="ECO:0000313" key="1">
    <source>
        <dbReference type="EMBL" id="BDT04392.1"/>
    </source>
</evidence>
<dbReference type="Proteomes" id="UP001163387">
    <property type="component" value="Chromosome"/>
</dbReference>
<protein>
    <submittedName>
        <fullName evidence="1">Uncharacterized protein</fullName>
    </submittedName>
</protein>
<keyword evidence="2" id="KW-1185">Reference proteome</keyword>
<reference evidence="1 2" key="1">
    <citation type="journal article" date="2022" name="Front. Microbiol.">
        <title>Male-killing mechanisms vary between Spiroplasma species.</title>
        <authorList>
            <person name="Arai H."/>
            <person name="Inoue M."/>
            <person name="Kageyama D."/>
        </authorList>
    </citation>
    <scope>NUCLEOTIDE SEQUENCE [LARGE SCALE GENOMIC DNA]</scope>
    <source>
        <strain evidence="2">sHm</strain>
    </source>
</reference>
<accession>A0ABM8BWZ5</accession>
<sequence>MINKEKEKEFWKKYEQHIKDNKCQFVMSKFCNRPANRNCIMCDYPACAYCFRLKMNDRYSRFCFNCLKDTFEEEDIEKFMDMLLTDNNTKNLH</sequence>
<dbReference type="RefSeq" id="WP_281748185.1">
    <property type="nucleotide sequence ID" value="NZ_AP026933.1"/>
</dbReference>
<organism evidence="1 2">
    <name type="scientific">Spiroplasma ixodetis</name>
    <dbReference type="NCBI Taxonomy" id="2141"/>
    <lineage>
        <taxon>Bacteria</taxon>
        <taxon>Bacillati</taxon>
        <taxon>Mycoplasmatota</taxon>
        <taxon>Mollicutes</taxon>
        <taxon>Entomoplasmatales</taxon>
        <taxon>Spiroplasmataceae</taxon>
        <taxon>Spiroplasma</taxon>
    </lineage>
</organism>
<name>A0ABM8BWZ5_9MOLU</name>
<proteinExistence type="predicted"/>
<gene>
    <name evidence="1" type="ORF">SHM_20380</name>
</gene>
<evidence type="ECO:0000313" key="2">
    <source>
        <dbReference type="Proteomes" id="UP001163387"/>
    </source>
</evidence>